<sequence>MTGDSRGVLLSKATDITALLITGIWLSALLLGFDWWLVFMLIGYIVILPIVDMLTDGYSSSMPEEFERTWEETFNPKKSADSTGTDDETPSNRDALNTLRDRYARGELTDEQFERKLERLLETESLEDIEDRVSERERA</sequence>
<accession>A0ABD5ZHQ3</accession>
<evidence type="ECO:0000256" key="1">
    <source>
        <dbReference type="SAM" id="MobiDB-lite"/>
    </source>
</evidence>
<comment type="caution">
    <text evidence="4">The sequence shown here is derived from an EMBL/GenBank/DDBJ whole genome shotgun (WGS) entry which is preliminary data.</text>
</comment>
<keyword evidence="2" id="KW-0472">Membrane</keyword>
<name>A0ABD5ZHQ3_9EURY</name>
<keyword evidence="2" id="KW-1133">Transmembrane helix</keyword>
<dbReference type="InterPro" id="IPR018649">
    <property type="entry name" value="SHOCT"/>
</dbReference>
<feature type="region of interest" description="Disordered" evidence="1">
    <location>
        <begin position="70"/>
        <end position="96"/>
    </location>
</feature>
<evidence type="ECO:0000313" key="5">
    <source>
        <dbReference type="Proteomes" id="UP001596481"/>
    </source>
</evidence>
<protein>
    <submittedName>
        <fullName evidence="4">SHOCT domain-containing protein</fullName>
    </submittedName>
</protein>
<feature type="transmembrane region" description="Helical" evidence="2">
    <location>
        <begin position="35"/>
        <end position="54"/>
    </location>
</feature>
<evidence type="ECO:0000256" key="2">
    <source>
        <dbReference type="SAM" id="Phobius"/>
    </source>
</evidence>
<reference evidence="4 5" key="1">
    <citation type="journal article" date="2019" name="Int. J. Syst. Evol. Microbiol.">
        <title>The Global Catalogue of Microorganisms (GCM) 10K type strain sequencing project: providing services to taxonomists for standard genome sequencing and annotation.</title>
        <authorList>
            <consortium name="The Broad Institute Genomics Platform"/>
            <consortium name="The Broad Institute Genome Sequencing Center for Infectious Disease"/>
            <person name="Wu L."/>
            <person name="Ma J."/>
        </authorList>
    </citation>
    <scope>NUCLEOTIDE SEQUENCE [LARGE SCALE GENOMIC DNA]</scope>
    <source>
        <strain evidence="4 5">DSM 29988</strain>
    </source>
</reference>
<dbReference type="AlphaFoldDB" id="A0ABD5ZHQ3"/>
<keyword evidence="5" id="KW-1185">Reference proteome</keyword>
<evidence type="ECO:0000259" key="3">
    <source>
        <dbReference type="Pfam" id="PF09851"/>
    </source>
</evidence>
<evidence type="ECO:0000313" key="4">
    <source>
        <dbReference type="EMBL" id="MFC7204811.1"/>
    </source>
</evidence>
<dbReference type="Pfam" id="PF09851">
    <property type="entry name" value="SHOCT"/>
    <property type="match status" value="1"/>
</dbReference>
<gene>
    <name evidence="4" type="ORF">ACFQJC_14935</name>
</gene>
<feature type="transmembrane region" description="Helical" evidence="2">
    <location>
        <begin position="7"/>
        <end position="29"/>
    </location>
</feature>
<dbReference type="EMBL" id="JBHTAA010000005">
    <property type="protein sequence ID" value="MFC7204811.1"/>
    <property type="molecule type" value="Genomic_DNA"/>
</dbReference>
<dbReference type="Proteomes" id="UP001596481">
    <property type="component" value="Unassembled WGS sequence"/>
</dbReference>
<feature type="compositionally biased region" description="Basic and acidic residues" evidence="1">
    <location>
        <begin position="70"/>
        <end position="80"/>
    </location>
</feature>
<proteinExistence type="predicted"/>
<keyword evidence="2" id="KW-0812">Transmembrane</keyword>
<dbReference type="RefSeq" id="WP_390224824.1">
    <property type="nucleotide sequence ID" value="NZ_JBHTAA010000005.1"/>
</dbReference>
<organism evidence="4 5">
    <name type="scientific">Haloferax namakaokahaiae</name>
    <dbReference type="NCBI Taxonomy" id="1748331"/>
    <lineage>
        <taxon>Archaea</taxon>
        <taxon>Methanobacteriati</taxon>
        <taxon>Methanobacteriota</taxon>
        <taxon>Stenosarchaea group</taxon>
        <taxon>Halobacteria</taxon>
        <taxon>Halobacteriales</taxon>
        <taxon>Haloferacaceae</taxon>
        <taxon>Haloferax</taxon>
    </lineage>
</organism>
<feature type="domain" description="SHOCT" evidence="3">
    <location>
        <begin position="94"/>
        <end position="121"/>
    </location>
</feature>